<gene>
    <name evidence="2" type="ORF">BZ3500_MVSOF-1268-A1-R1_CHR3-1G05804</name>
</gene>
<name>A0A2X0LDF5_9BASI</name>
<sequence length="80" mass="9519">MFKHIFRSPTRAARRTENVDLDRRPDSHVGSPSFSKMSTVLWYLHHLDETSAGFNPLYRTTFSHERGFFFAPDYRRLAER</sequence>
<keyword evidence="3" id="KW-1185">Reference proteome</keyword>
<accession>A0A2X0LDF5</accession>
<evidence type="ECO:0000313" key="3">
    <source>
        <dbReference type="Proteomes" id="UP000249723"/>
    </source>
</evidence>
<reference evidence="3" key="1">
    <citation type="submission" date="2016-10" db="EMBL/GenBank/DDBJ databases">
        <authorList>
            <person name="Jeantristanb JTB J.-T."/>
            <person name="Ricardo R."/>
        </authorList>
    </citation>
    <scope>NUCLEOTIDE SEQUENCE [LARGE SCALE GENOMIC DNA]</scope>
</reference>
<feature type="region of interest" description="Disordered" evidence="1">
    <location>
        <begin position="1"/>
        <end position="32"/>
    </location>
</feature>
<organism evidence="2 3">
    <name type="scientific">Microbotryum saponariae</name>
    <dbReference type="NCBI Taxonomy" id="289078"/>
    <lineage>
        <taxon>Eukaryota</taxon>
        <taxon>Fungi</taxon>
        <taxon>Dikarya</taxon>
        <taxon>Basidiomycota</taxon>
        <taxon>Pucciniomycotina</taxon>
        <taxon>Microbotryomycetes</taxon>
        <taxon>Microbotryales</taxon>
        <taxon>Microbotryaceae</taxon>
        <taxon>Microbotryum</taxon>
    </lineage>
</organism>
<evidence type="ECO:0000313" key="2">
    <source>
        <dbReference type="EMBL" id="SCZ99087.1"/>
    </source>
</evidence>
<feature type="compositionally biased region" description="Basic and acidic residues" evidence="1">
    <location>
        <begin position="14"/>
        <end position="27"/>
    </location>
</feature>
<dbReference type="Proteomes" id="UP000249723">
    <property type="component" value="Unassembled WGS sequence"/>
</dbReference>
<protein>
    <submittedName>
        <fullName evidence="2">BZ3500_MvSof-1268-A1-R1_Chr3-1g05804 protein</fullName>
    </submittedName>
</protein>
<evidence type="ECO:0000256" key="1">
    <source>
        <dbReference type="SAM" id="MobiDB-lite"/>
    </source>
</evidence>
<dbReference type="EMBL" id="FMWP01000096">
    <property type="protein sequence ID" value="SCZ99087.1"/>
    <property type="molecule type" value="Genomic_DNA"/>
</dbReference>
<proteinExistence type="predicted"/>
<dbReference type="AlphaFoldDB" id="A0A2X0LDF5"/>